<dbReference type="EMBL" id="JAZDWU010000004">
    <property type="protein sequence ID" value="KAL0004388.1"/>
    <property type="molecule type" value="Genomic_DNA"/>
</dbReference>
<dbReference type="Proteomes" id="UP001459277">
    <property type="component" value="Unassembled WGS sequence"/>
</dbReference>
<dbReference type="PANTHER" id="PTHR46890">
    <property type="entry name" value="NON-LTR RETROLELEMENT REVERSE TRANSCRIPTASE-LIKE PROTEIN-RELATED"/>
    <property type="match status" value="1"/>
</dbReference>
<keyword evidence="3" id="KW-1185">Reference proteome</keyword>
<sequence length="288" mass="33150">MLNEFYSRLFTSLQAHDLDRILDGVDETVIDEMRVDLAQAYTSEEMDAAIKEMAPLKAPGLDGMAPLFFQTYWTDIGMDVHQAVLSSLNSGVILQSINYTFISLIPKSNNLEKVSDFRPISLCNVIYKIAKTTLFFGKNTDDQTREAIKVSLRVPAIQHYEKYLGLPSFIDRSYNVRSAYRLLASEEWNTNPTSSTMTEQKCLWKKLWKIWSPNKIHHFMWCTTKDSLLMKQNLRAQHVPTDETCEQCVEQREHFCIAYGCVIRPNMFGQSTQALLLCIRNSTRLLPI</sequence>
<dbReference type="AlphaFoldDB" id="A0AAW2D3X5"/>
<gene>
    <name evidence="2" type="ORF">SO802_011949</name>
</gene>
<proteinExistence type="predicted"/>
<organism evidence="2 3">
    <name type="scientific">Lithocarpus litseifolius</name>
    <dbReference type="NCBI Taxonomy" id="425828"/>
    <lineage>
        <taxon>Eukaryota</taxon>
        <taxon>Viridiplantae</taxon>
        <taxon>Streptophyta</taxon>
        <taxon>Embryophyta</taxon>
        <taxon>Tracheophyta</taxon>
        <taxon>Spermatophyta</taxon>
        <taxon>Magnoliopsida</taxon>
        <taxon>eudicotyledons</taxon>
        <taxon>Gunneridae</taxon>
        <taxon>Pentapetalae</taxon>
        <taxon>rosids</taxon>
        <taxon>fabids</taxon>
        <taxon>Fagales</taxon>
        <taxon>Fagaceae</taxon>
        <taxon>Lithocarpus</taxon>
    </lineage>
</organism>
<accession>A0AAW2D3X5</accession>
<reference evidence="2 3" key="1">
    <citation type="submission" date="2024-01" db="EMBL/GenBank/DDBJ databases">
        <title>A telomere-to-telomere, gap-free genome of sweet tea (Lithocarpus litseifolius).</title>
        <authorList>
            <person name="Zhou J."/>
        </authorList>
    </citation>
    <scope>NUCLEOTIDE SEQUENCE [LARGE SCALE GENOMIC DNA]</scope>
    <source>
        <strain evidence="2">Zhou-2022a</strain>
        <tissue evidence="2">Leaf</tissue>
    </source>
</reference>
<protein>
    <recommendedName>
        <fullName evidence="1">Reverse transcriptase zinc-binding domain-containing protein</fullName>
    </recommendedName>
</protein>
<dbReference type="Pfam" id="PF13966">
    <property type="entry name" value="zf-RVT"/>
    <property type="match status" value="1"/>
</dbReference>
<comment type="caution">
    <text evidence="2">The sequence shown here is derived from an EMBL/GenBank/DDBJ whole genome shotgun (WGS) entry which is preliminary data.</text>
</comment>
<name>A0AAW2D3X5_9ROSI</name>
<dbReference type="InterPro" id="IPR052343">
    <property type="entry name" value="Retrotransposon-Effector_Assoc"/>
</dbReference>
<evidence type="ECO:0000313" key="3">
    <source>
        <dbReference type="Proteomes" id="UP001459277"/>
    </source>
</evidence>
<evidence type="ECO:0000259" key="1">
    <source>
        <dbReference type="Pfam" id="PF13966"/>
    </source>
</evidence>
<evidence type="ECO:0000313" key="2">
    <source>
        <dbReference type="EMBL" id="KAL0004388.1"/>
    </source>
</evidence>
<feature type="domain" description="Reverse transcriptase zinc-binding" evidence="1">
    <location>
        <begin position="174"/>
        <end position="254"/>
    </location>
</feature>
<dbReference type="InterPro" id="IPR026960">
    <property type="entry name" value="RVT-Znf"/>
</dbReference>
<dbReference type="PANTHER" id="PTHR46890:SF48">
    <property type="entry name" value="RNA-DIRECTED DNA POLYMERASE"/>
    <property type="match status" value="1"/>
</dbReference>